<dbReference type="Pfam" id="PF13419">
    <property type="entry name" value="HAD_2"/>
    <property type="match status" value="1"/>
</dbReference>
<evidence type="ECO:0000313" key="2">
    <source>
        <dbReference type="Proteomes" id="UP000245423"/>
    </source>
</evidence>
<dbReference type="HOGENOM" id="CLU_045011_13_2_9"/>
<dbReference type="RefSeq" id="WP_005582332.1">
    <property type="nucleotide sequence ID" value="NZ_LT669839.1"/>
</dbReference>
<dbReference type="InterPro" id="IPR006439">
    <property type="entry name" value="HAD-SF_hydro_IA"/>
</dbReference>
<dbReference type="PANTHER" id="PTHR18901">
    <property type="entry name" value="2-DEOXYGLUCOSE-6-PHOSPHATE PHOSPHATASE 2"/>
    <property type="match status" value="1"/>
</dbReference>
<proteinExistence type="predicted"/>
<dbReference type="SFLD" id="SFLDG01135">
    <property type="entry name" value="C1.5.6:_HAD__Beta-PGM__Phospha"/>
    <property type="match status" value="1"/>
</dbReference>
<dbReference type="InterPro" id="IPR023214">
    <property type="entry name" value="HAD_sf"/>
</dbReference>
<dbReference type="AlphaFoldDB" id="M1ZG94"/>
<dbReference type="EMBL" id="LT669839">
    <property type="protein sequence ID" value="SHD75784.1"/>
    <property type="molecule type" value="Genomic_DNA"/>
</dbReference>
<dbReference type="InterPro" id="IPR041492">
    <property type="entry name" value="HAD_2"/>
</dbReference>
<dbReference type="Gene3D" id="3.40.50.1000">
    <property type="entry name" value="HAD superfamily/HAD-like"/>
    <property type="match status" value="1"/>
</dbReference>
<gene>
    <name evidence="1" type="ORF">CUESP1_0394</name>
</gene>
<sequence length="215" mass="24715">MKAIIFDMDGVIVDSEPLHFELERSLLEELGGKITKEEHKSFVGTSDYHMWSTFKEKFNLKPSVEEMIEMKKERFIENIYRIELVENFQEFMLTLYNEGYPMALASSNNKKAVNAIIKKFDLDRYMELFISGEEVSKGKPDPEIFLTVAEKMKIEPTACLVIEDAYNGVRAAKAAGMKCIGFQNKNSGNQDLSKADLVVENYNKLDIDILRKLFN</sequence>
<accession>M1ZG94</accession>
<dbReference type="SFLD" id="SFLDS00003">
    <property type="entry name" value="Haloacid_Dehalogenase"/>
    <property type="match status" value="1"/>
</dbReference>
<dbReference type="SUPFAM" id="SSF56784">
    <property type="entry name" value="HAD-like"/>
    <property type="match status" value="1"/>
</dbReference>
<keyword evidence="2" id="KW-1185">Reference proteome</keyword>
<protein>
    <submittedName>
        <fullName evidence="1">Predicted phosphatase/phosphohexomutase</fullName>
    </submittedName>
</protein>
<evidence type="ECO:0000313" key="1">
    <source>
        <dbReference type="EMBL" id="SHD75784.1"/>
    </source>
</evidence>
<dbReference type="Gene3D" id="1.10.150.240">
    <property type="entry name" value="Putative phosphatase, domain 2"/>
    <property type="match status" value="1"/>
</dbReference>
<dbReference type="InterPro" id="IPR023198">
    <property type="entry name" value="PGP-like_dom2"/>
</dbReference>
<dbReference type="SFLD" id="SFLDG01129">
    <property type="entry name" value="C1.5:_HAD__Beta-PGM__Phosphata"/>
    <property type="match status" value="1"/>
</dbReference>
<dbReference type="PRINTS" id="PR00413">
    <property type="entry name" value="HADHALOGNASE"/>
</dbReference>
<dbReference type="InterPro" id="IPR036412">
    <property type="entry name" value="HAD-like_sf"/>
</dbReference>
<reference evidence="1 2" key="1">
    <citation type="submission" date="2016-11" db="EMBL/GenBank/DDBJ databases">
        <authorList>
            <person name="Manzoor S."/>
        </authorList>
    </citation>
    <scope>NUCLEOTIDE SEQUENCE [LARGE SCALE GENOMIC DNA]</scope>
    <source>
        <strain evidence="1">Clostridium ultunense strain Esp</strain>
    </source>
</reference>
<name>M1ZG94_9FIRM</name>
<dbReference type="Proteomes" id="UP000245423">
    <property type="component" value="Chromosome 1"/>
</dbReference>
<organism evidence="1 2">
    <name type="scientific">[Clostridium] ultunense Esp</name>
    <dbReference type="NCBI Taxonomy" id="1288971"/>
    <lineage>
        <taxon>Bacteria</taxon>
        <taxon>Bacillati</taxon>
        <taxon>Bacillota</taxon>
        <taxon>Tissierellia</taxon>
        <taxon>Tissierellales</taxon>
        <taxon>Tepidimicrobiaceae</taxon>
        <taxon>Schnuerera</taxon>
    </lineage>
</organism>
<dbReference type="NCBIfam" id="TIGR01509">
    <property type="entry name" value="HAD-SF-IA-v3"/>
    <property type="match status" value="1"/>
</dbReference>
<dbReference type="NCBIfam" id="TIGR01549">
    <property type="entry name" value="HAD-SF-IA-v1"/>
    <property type="match status" value="1"/>
</dbReference>
<dbReference type="PANTHER" id="PTHR18901:SF38">
    <property type="entry name" value="PSEUDOURIDINE-5'-PHOSPHATASE"/>
    <property type="match status" value="1"/>
</dbReference>